<dbReference type="InterPro" id="IPR035979">
    <property type="entry name" value="RBD_domain_sf"/>
</dbReference>
<accession>A0A9D4A3X4</accession>
<comment type="caution">
    <text evidence="1">The sequence shown here is derived from an EMBL/GenBank/DDBJ whole genome shotgun (WGS) entry which is preliminary data.</text>
</comment>
<reference evidence="1 2" key="1">
    <citation type="journal article" date="2021" name="Plant Biotechnol. J.">
        <title>Multi-omics assisted identification of the key and species-specific regulatory components of drought-tolerant mechanisms in Gossypium stocksii.</title>
        <authorList>
            <person name="Yu D."/>
            <person name="Ke L."/>
            <person name="Zhang D."/>
            <person name="Wu Y."/>
            <person name="Sun Y."/>
            <person name="Mei J."/>
            <person name="Sun J."/>
            <person name="Sun Y."/>
        </authorList>
    </citation>
    <scope>NUCLEOTIDE SEQUENCE [LARGE SCALE GENOMIC DNA]</scope>
    <source>
        <strain evidence="2">cv. E1</strain>
        <tissue evidence="1">Leaf</tissue>
    </source>
</reference>
<evidence type="ECO:0000313" key="2">
    <source>
        <dbReference type="Proteomes" id="UP000828251"/>
    </source>
</evidence>
<evidence type="ECO:0000313" key="1">
    <source>
        <dbReference type="EMBL" id="KAH1090037.1"/>
    </source>
</evidence>
<protein>
    <recommendedName>
        <fullName evidence="3">PTBP1-like RNA recognition motif 2 domain-containing protein</fullName>
    </recommendedName>
</protein>
<dbReference type="GO" id="GO:0003676">
    <property type="term" value="F:nucleic acid binding"/>
    <property type="evidence" value="ECO:0007669"/>
    <property type="project" value="InterPro"/>
</dbReference>
<organism evidence="1 2">
    <name type="scientific">Gossypium stocksii</name>
    <dbReference type="NCBI Taxonomy" id="47602"/>
    <lineage>
        <taxon>Eukaryota</taxon>
        <taxon>Viridiplantae</taxon>
        <taxon>Streptophyta</taxon>
        <taxon>Embryophyta</taxon>
        <taxon>Tracheophyta</taxon>
        <taxon>Spermatophyta</taxon>
        <taxon>Magnoliopsida</taxon>
        <taxon>eudicotyledons</taxon>
        <taxon>Gunneridae</taxon>
        <taxon>Pentapetalae</taxon>
        <taxon>rosids</taxon>
        <taxon>malvids</taxon>
        <taxon>Malvales</taxon>
        <taxon>Malvaceae</taxon>
        <taxon>Malvoideae</taxon>
        <taxon>Gossypium</taxon>
    </lineage>
</organism>
<dbReference type="AlphaFoldDB" id="A0A9D4A3X4"/>
<dbReference type="InterPro" id="IPR012677">
    <property type="entry name" value="Nucleotide-bd_a/b_plait_sf"/>
</dbReference>
<keyword evidence="2" id="KW-1185">Reference proteome</keyword>
<gene>
    <name evidence="1" type="ORF">J1N35_017294</name>
</gene>
<name>A0A9D4A3X4_9ROSI</name>
<dbReference type="Gene3D" id="3.30.70.330">
    <property type="match status" value="1"/>
</dbReference>
<dbReference type="EMBL" id="JAIQCV010000006">
    <property type="protein sequence ID" value="KAH1090037.1"/>
    <property type="molecule type" value="Genomic_DNA"/>
</dbReference>
<dbReference type="SUPFAM" id="SSF54928">
    <property type="entry name" value="RNA-binding domain, RBD"/>
    <property type="match status" value="1"/>
</dbReference>
<proteinExistence type="predicted"/>
<dbReference type="OrthoDB" id="984638at2759"/>
<sequence>MDCFEPSVQVFSAFGPVQKIAMFDKNGDLQALIQYPDVQTATVAKEALEGHCIYDGGFCKHHLSYSHHIDFSIKVNNDRSRDYTIPNPAMSLQFWGNSQFKQWVINTMGHNKLRVYNNNLQCLHNLQRDGGHRLLHRCPNLR</sequence>
<evidence type="ECO:0008006" key="3">
    <source>
        <dbReference type="Google" id="ProtNLM"/>
    </source>
</evidence>
<dbReference type="PANTHER" id="PTHR15592">
    <property type="entry name" value="MATRIN 3/NUCLEAR PROTEIN 220-RELATED"/>
    <property type="match status" value="1"/>
</dbReference>
<dbReference type="Proteomes" id="UP000828251">
    <property type="component" value="Unassembled WGS sequence"/>
</dbReference>